<dbReference type="AlphaFoldDB" id="A0A0P8WNU0"/>
<dbReference type="PANTHER" id="PTHR33677">
    <property type="entry name" value="TRANSCRIPTIONAL REPRESSOR FRMR-RELATED"/>
    <property type="match status" value="1"/>
</dbReference>
<evidence type="ECO:0000313" key="7">
    <source>
        <dbReference type="EMBL" id="KPU44222.1"/>
    </source>
</evidence>
<keyword evidence="8" id="KW-1185">Reference proteome</keyword>
<gene>
    <name evidence="7" type="primary">csoR_2</name>
    <name evidence="7" type="ORF">OXPF_23900</name>
</gene>
<evidence type="ECO:0000256" key="4">
    <source>
        <dbReference type="ARBA" id="ARBA00022723"/>
    </source>
</evidence>
<dbReference type="Proteomes" id="UP000050326">
    <property type="component" value="Unassembled WGS sequence"/>
</dbReference>
<comment type="subunit">
    <text evidence="2">Homodimer.</text>
</comment>
<dbReference type="CDD" id="cd10159">
    <property type="entry name" value="CsoR-like_DUF156_2"/>
    <property type="match status" value="1"/>
</dbReference>
<evidence type="ECO:0000313" key="8">
    <source>
        <dbReference type="Proteomes" id="UP000050326"/>
    </source>
</evidence>
<dbReference type="RefSeq" id="WP_423230582.1">
    <property type="nucleotide sequence ID" value="NZ_LKET01000032.1"/>
</dbReference>
<sequence length="91" mass="10360">MTSHKEDSEIMNALKTARGQLDGILKMIDEERYCIDISKQILAVQSLLKKANIKILKNHINSCVVHAVMVGEGQEKIDEIMYILEKYIDKA</sequence>
<proteinExistence type="predicted"/>
<keyword evidence="4" id="KW-0479">Metal-binding</keyword>
<dbReference type="EMBL" id="LKET01000032">
    <property type="protein sequence ID" value="KPU44222.1"/>
    <property type="molecule type" value="Genomic_DNA"/>
</dbReference>
<evidence type="ECO:0000256" key="5">
    <source>
        <dbReference type="ARBA" id="ARBA00039938"/>
    </source>
</evidence>
<dbReference type="Pfam" id="PF02583">
    <property type="entry name" value="Trns_repr_metal"/>
    <property type="match status" value="1"/>
</dbReference>
<reference evidence="7 8" key="1">
    <citation type="submission" date="2015-09" db="EMBL/GenBank/DDBJ databases">
        <title>Genome sequence of Oxobacter pfennigii DSM 3222.</title>
        <authorList>
            <person name="Poehlein A."/>
            <person name="Bengelsdorf F.R."/>
            <person name="Schiel-Bengelsdorf B."/>
            <person name="Duerre P."/>
            <person name="Daniel R."/>
        </authorList>
    </citation>
    <scope>NUCLEOTIDE SEQUENCE [LARGE SCALE GENOMIC DNA]</scope>
    <source>
        <strain evidence="7 8">DSM 3222</strain>
    </source>
</reference>
<comment type="subcellular location">
    <subcellularLocation>
        <location evidence="1">Cytoplasm</location>
    </subcellularLocation>
</comment>
<dbReference type="PANTHER" id="PTHR33677:SF4">
    <property type="entry name" value="COPPER-SENSING TRANSCRIPTIONAL REPRESSOR CSOR"/>
    <property type="match status" value="1"/>
</dbReference>
<dbReference type="GO" id="GO:0046872">
    <property type="term" value="F:metal ion binding"/>
    <property type="evidence" value="ECO:0007669"/>
    <property type="project" value="UniProtKB-KW"/>
</dbReference>
<accession>A0A0P8WNU0</accession>
<comment type="caution">
    <text evidence="7">The sequence shown here is derived from an EMBL/GenBank/DDBJ whole genome shotgun (WGS) entry which is preliminary data.</text>
</comment>
<dbReference type="GO" id="GO:0003677">
    <property type="term" value="F:DNA binding"/>
    <property type="evidence" value="ECO:0007669"/>
    <property type="project" value="InterPro"/>
</dbReference>
<dbReference type="GO" id="GO:0045892">
    <property type="term" value="P:negative regulation of DNA-templated transcription"/>
    <property type="evidence" value="ECO:0007669"/>
    <property type="project" value="UniProtKB-ARBA"/>
</dbReference>
<name>A0A0P8WNU0_9CLOT</name>
<evidence type="ECO:0000256" key="6">
    <source>
        <dbReference type="ARBA" id="ARBA00041544"/>
    </source>
</evidence>
<dbReference type="STRING" id="36849.OXPF_23900"/>
<evidence type="ECO:0000256" key="1">
    <source>
        <dbReference type="ARBA" id="ARBA00004496"/>
    </source>
</evidence>
<dbReference type="PATRIC" id="fig|36849.3.peg.2515"/>
<evidence type="ECO:0000256" key="2">
    <source>
        <dbReference type="ARBA" id="ARBA00011738"/>
    </source>
</evidence>
<protein>
    <recommendedName>
        <fullName evidence="5">Copper-sensing transcriptional repressor CsoR</fullName>
    </recommendedName>
    <alternativeName>
        <fullName evidence="6">Copper-sensitive operon repressor</fullName>
    </alternativeName>
</protein>
<dbReference type="Gene3D" id="1.20.58.1000">
    <property type="entry name" value="Metal-sensitive repressor, helix protomer"/>
    <property type="match status" value="1"/>
</dbReference>
<dbReference type="InterPro" id="IPR038390">
    <property type="entry name" value="Metal_Tscrpt_repr_sf"/>
</dbReference>
<dbReference type="GO" id="GO:0005737">
    <property type="term" value="C:cytoplasm"/>
    <property type="evidence" value="ECO:0007669"/>
    <property type="project" value="UniProtKB-SubCell"/>
</dbReference>
<organism evidence="7 8">
    <name type="scientific">Oxobacter pfennigii</name>
    <dbReference type="NCBI Taxonomy" id="36849"/>
    <lineage>
        <taxon>Bacteria</taxon>
        <taxon>Bacillati</taxon>
        <taxon>Bacillota</taxon>
        <taxon>Clostridia</taxon>
        <taxon>Eubacteriales</taxon>
        <taxon>Clostridiaceae</taxon>
        <taxon>Oxobacter</taxon>
    </lineage>
</organism>
<evidence type="ECO:0000256" key="3">
    <source>
        <dbReference type="ARBA" id="ARBA00022490"/>
    </source>
</evidence>
<dbReference type="InterPro" id="IPR003735">
    <property type="entry name" value="Metal_Tscrpt_repr"/>
</dbReference>
<keyword evidence="3" id="KW-0963">Cytoplasm</keyword>